<dbReference type="Pfam" id="PF02902">
    <property type="entry name" value="Peptidase_C48"/>
    <property type="match status" value="1"/>
</dbReference>
<keyword evidence="2" id="KW-0645">Protease</keyword>
<evidence type="ECO:0000256" key="3">
    <source>
        <dbReference type="ARBA" id="ARBA00022801"/>
    </source>
</evidence>
<dbReference type="EMBL" id="JADGJW010001205">
    <property type="protein sequence ID" value="KAJ3205422.1"/>
    <property type="molecule type" value="Genomic_DNA"/>
</dbReference>
<dbReference type="Gene3D" id="3.40.395.10">
    <property type="entry name" value="Adenoviral Proteinase, Chain A"/>
    <property type="match status" value="1"/>
</dbReference>
<dbReference type="GO" id="GO:0005634">
    <property type="term" value="C:nucleus"/>
    <property type="evidence" value="ECO:0007669"/>
    <property type="project" value="TreeGrafter"/>
</dbReference>
<comment type="similarity">
    <text evidence="1">Belongs to the peptidase C48 family.</text>
</comment>
<dbReference type="InterPro" id="IPR003653">
    <property type="entry name" value="Peptidase_C48_C"/>
</dbReference>
<name>A0AAD5TUC6_9FUNG</name>
<dbReference type="GO" id="GO:0016929">
    <property type="term" value="F:deSUMOylase activity"/>
    <property type="evidence" value="ECO:0007669"/>
    <property type="project" value="TreeGrafter"/>
</dbReference>
<feature type="non-terminal residue" evidence="7">
    <location>
        <position position="1"/>
    </location>
</feature>
<keyword evidence="4" id="KW-0788">Thiol protease</keyword>
<gene>
    <name evidence="7" type="ORF">HK099_000828</name>
</gene>
<evidence type="ECO:0000256" key="5">
    <source>
        <dbReference type="SAM" id="MobiDB-lite"/>
    </source>
</evidence>
<evidence type="ECO:0000256" key="2">
    <source>
        <dbReference type="ARBA" id="ARBA00022670"/>
    </source>
</evidence>
<reference evidence="7" key="1">
    <citation type="submission" date="2020-05" db="EMBL/GenBank/DDBJ databases">
        <title>Phylogenomic resolution of chytrid fungi.</title>
        <authorList>
            <person name="Stajich J.E."/>
            <person name="Amses K."/>
            <person name="Simmons R."/>
            <person name="Seto K."/>
            <person name="Myers J."/>
            <person name="Bonds A."/>
            <person name="Quandt C.A."/>
            <person name="Barry K."/>
            <person name="Liu P."/>
            <person name="Grigoriev I."/>
            <person name="Longcore J.E."/>
            <person name="James T.Y."/>
        </authorList>
    </citation>
    <scope>NUCLEOTIDE SEQUENCE</scope>
    <source>
        <strain evidence="7">JEL0476</strain>
    </source>
</reference>
<keyword evidence="8" id="KW-1185">Reference proteome</keyword>
<dbReference type="PANTHER" id="PTHR12606:SF1">
    <property type="entry name" value="UBIQUITIN-LIKE-SPECIFIC PROTEASE 1A"/>
    <property type="match status" value="1"/>
</dbReference>
<evidence type="ECO:0000256" key="1">
    <source>
        <dbReference type="ARBA" id="ARBA00005234"/>
    </source>
</evidence>
<evidence type="ECO:0000259" key="6">
    <source>
        <dbReference type="PROSITE" id="PS50600"/>
    </source>
</evidence>
<accession>A0AAD5TUC6</accession>
<dbReference type="PANTHER" id="PTHR12606">
    <property type="entry name" value="SENTRIN/SUMO-SPECIFIC PROTEASE"/>
    <property type="match status" value="1"/>
</dbReference>
<evidence type="ECO:0000313" key="7">
    <source>
        <dbReference type="EMBL" id="KAJ3205422.1"/>
    </source>
</evidence>
<dbReference type="SUPFAM" id="SSF54001">
    <property type="entry name" value="Cysteine proteinases"/>
    <property type="match status" value="1"/>
</dbReference>
<evidence type="ECO:0000313" key="8">
    <source>
        <dbReference type="Proteomes" id="UP001211065"/>
    </source>
</evidence>
<proteinExistence type="inferred from homology"/>
<protein>
    <recommendedName>
        <fullName evidence="6">Ubiquitin-like protease family profile domain-containing protein</fullName>
    </recommendedName>
</protein>
<feature type="compositionally biased region" description="Basic and acidic residues" evidence="5">
    <location>
        <begin position="344"/>
        <end position="354"/>
    </location>
</feature>
<dbReference type="GO" id="GO:0016926">
    <property type="term" value="P:protein desumoylation"/>
    <property type="evidence" value="ECO:0007669"/>
    <property type="project" value="TreeGrafter"/>
</dbReference>
<sequence>MKIKTFHTDCLNEDSFRNDIQWKRNKWNQKKRKVTLKDNIQWHKQLHNKCKSQHEVSLSSLRNNISQNISKSDLNNNILNLVQGRKHIKNQQRGSQSEVQQFYNVSLSSSGHNTNKNNHAFMKKDIVSSGDSLTSHALRFQTVNKNDTVDSAKENQSKKRKFSPIIFNNVKQPKEDFSTRKYDNLFKVKNGKSLPSKLHNEPTSSITEIKKPNIALEKDIQFLENVDKSENFEIVDKIDKVTSEDKIRNKKIRYEQNNSCVDIKNLNATNTEISETNDKVSAKITKISKLQKNHQKYSSLANIEKKKFKKFFENQVRSAVKFNDKKKVFKNIMMQIKSNHNHTQRKENNVEKFDQNSSILDNKDNSSKSIELKKNEGEDKVNEVFCKQINNLDITDSNNRDIERSKTVNAPGDDVNGENLNDNLRTSEPVQSEIEFFNTLGINLKKDKSFFENFLKINFQEKFLIDSVKKDGVVIKKEEVKQFIFNHPITKNELKQVLKMNTWLNDEIINSFLLLLEQYFNFMHNKDYCEFSNNSLVNIPQRRRCKVFSTFFWTTLSKTHESAEKFTYNYGYLLEGVQRWTKRDPSGLGVFGSDLIFIPINWPGRHWSIVVINVREKTIMFNDSFGMKGRKVVKLLKKYIFSEIKDKIIERNVYEEYKKLDKEEKFKKHLETFKDFEGWSCVKPKVQFIQRDGSSCGVFCCLIVKLFLENKLGPEEKTKIDQQM</sequence>
<dbReference type="AlphaFoldDB" id="A0AAD5TUC6"/>
<dbReference type="GO" id="GO:0006508">
    <property type="term" value="P:proteolysis"/>
    <property type="evidence" value="ECO:0007669"/>
    <property type="project" value="UniProtKB-KW"/>
</dbReference>
<evidence type="ECO:0000256" key="4">
    <source>
        <dbReference type="ARBA" id="ARBA00022807"/>
    </source>
</evidence>
<feature type="domain" description="Ubiquitin-like protease family profile" evidence="6">
    <location>
        <begin position="487"/>
        <end position="707"/>
    </location>
</feature>
<organism evidence="7 8">
    <name type="scientific">Clydaea vesicula</name>
    <dbReference type="NCBI Taxonomy" id="447962"/>
    <lineage>
        <taxon>Eukaryota</taxon>
        <taxon>Fungi</taxon>
        <taxon>Fungi incertae sedis</taxon>
        <taxon>Chytridiomycota</taxon>
        <taxon>Chytridiomycota incertae sedis</taxon>
        <taxon>Chytridiomycetes</taxon>
        <taxon>Lobulomycetales</taxon>
        <taxon>Lobulomycetaceae</taxon>
        <taxon>Clydaea</taxon>
    </lineage>
</organism>
<comment type="caution">
    <text evidence="7">The sequence shown here is derived from an EMBL/GenBank/DDBJ whole genome shotgun (WGS) entry which is preliminary data.</text>
</comment>
<dbReference type="InterPro" id="IPR038765">
    <property type="entry name" value="Papain-like_cys_pep_sf"/>
</dbReference>
<keyword evidence="3" id="KW-0378">Hydrolase</keyword>
<feature type="region of interest" description="Disordered" evidence="5">
    <location>
        <begin position="339"/>
        <end position="367"/>
    </location>
</feature>
<dbReference type="Proteomes" id="UP001211065">
    <property type="component" value="Unassembled WGS sequence"/>
</dbReference>
<dbReference type="PROSITE" id="PS50600">
    <property type="entry name" value="ULP_PROTEASE"/>
    <property type="match status" value="1"/>
</dbReference>